<dbReference type="InterPro" id="IPR020845">
    <property type="entry name" value="AMP-binding_CS"/>
</dbReference>
<evidence type="ECO:0000259" key="3">
    <source>
        <dbReference type="Pfam" id="PF13193"/>
    </source>
</evidence>
<sequence length="522" mass="55797">MTHSAAPAVPASAIGHMPTGLRYGELVERRADRQPRRVALVHNDRQWTYGELLTRIHAAAAFLIDRGVRPGDRVVCFSENRPELLAAVYACARIGAVFAPVGIASTAEELVHVLVDLDARALLVTEETADKAAEAATPSAVPRYLLASSNHLALEAIPRHTDVVPEAHAPEPEDPALIVYTSGTSGRPKGVVLSHRALLANSVNTLLGLDIVSDDVTLVNTPFSHTAALNTLAINTLHKGGTVVIDRGFDARRCLDQITRHRISTLFAVPSMLALMIQDPGFDRADLTSLRWVLGGGAPMPPALVAAWAERGIPVLASFGMTEAGPSVSFRRTSDAQGKSASSGPPALLTDVRIVSPAGTDCPPGTVGEVWVRGPHLASGYWRNPDATRATFVDGWLMTGDRGFVDEDGDLCISGRSKDTIITGGENVDPAEVEHLIAQHPAIKDVAVVGRPHPVWGEIVTAVLVTDEPVSRDDLQDFLQPHLAKFKIPRSVEQRSTLPRSSVGKLLRRELTPPADSPTTPP</sequence>
<evidence type="ECO:0000256" key="1">
    <source>
        <dbReference type="SAM" id="MobiDB-lite"/>
    </source>
</evidence>
<dbReference type="EMBL" id="BHYM01000017">
    <property type="protein sequence ID" value="GCE38156.1"/>
    <property type="molecule type" value="Genomic_DNA"/>
</dbReference>
<organism evidence="4 5">
    <name type="scientific">Rhodococcus wratislaviensis</name>
    <name type="common">Tsukamurella wratislaviensis</name>
    <dbReference type="NCBI Taxonomy" id="44752"/>
    <lineage>
        <taxon>Bacteria</taxon>
        <taxon>Bacillati</taxon>
        <taxon>Actinomycetota</taxon>
        <taxon>Actinomycetes</taxon>
        <taxon>Mycobacteriales</taxon>
        <taxon>Nocardiaceae</taxon>
        <taxon>Rhodococcus</taxon>
    </lineage>
</organism>
<name>A0A402C3H6_RHOWR</name>
<dbReference type="Pfam" id="PF00501">
    <property type="entry name" value="AMP-binding"/>
    <property type="match status" value="1"/>
</dbReference>
<dbReference type="InterPro" id="IPR042099">
    <property type="entry name" value="ANL_N_sf"/>
</dbReference>
<feature type="region of interest" description="Disordered" evidence="1">
    <location>
        <begin position="490"/>
        <end position="522"/>
    </location>
</feature>
<dbReference type="Proteomes" id="UP000287519">
    <property type="component" value="Unassembled WGS sequence"/>
</dbReference>
<dbReference type="InterPro" id="IPR025110">
    <property type="entry name" value="AMP-bd_C"/>
</dbReference>
<protein>
    <submittedName>
        <fullName evidence="4">Long-chain-fatty-acid--CoA ligase</fullName>
    </submittedName>
</protein>
<keyword evidence="4" id="KW-0436">Ligase</keyword>
<dbReference type="AlphaFoldDB" id="A0A402C3H6"/>
<dbReference type="RefSeq" id="WP_124390781.1">
    <property type="nucleotide sequence ID" value="NZ_BHYM01000017.1"/>
</dbReference>
<reference evidence="4 5" key="1">
    <citation type="submission" date="2018-11" db="EMBL/GenBank/DDBJ databases">
        <title>Microbial catabolism of amino acid.</title>
        <authorList>
            <person name="Hibi M."/>
            <person name="Ogawa J."/>
        </authorList>
    </citation>
    <scope>NUCLEOTIDE SEQUENCE [LARGE SCALE GENOMIC DNA]</scope>
    <source>
        <strain evidence="4 5">C31-06</strain>
    </source>
</reference>
<dbReference type="Pfam" id="PF13193">
    <property type="entry name" value="AMP-binding_C"/>
    <property type="match status" value="1"/>
</dbReference>
<evidence type="ECO:0000313" key="5">
    <source>
        <dbReference type="Proteomes" id="UP000287519"/>
    </source>
</evidence>
<evidence type="ECO:0000259" key="2">
    <source>
        <dbReference type="Pfam" id="PF00501"/>
    </source>
</evidence>
<dbReference type="InterPro" id="IPR045851">
    <property type="entry name" value="AMP-bd_C_sf"/>
</dbReference>
<dbReference type="PANTHER" id="PTHR43767">
    <property type="entry name" value="LONG-CHAIN-FATTY-ACID--COA LIGASE"/>
    <property type="match status" value="1"/>
</dbReference>
<evidence type="ECO:0000313" key="4">
    <source>
        <dbReference type="EMBL" id="GCE38156.1"/>
    </source>
</evidence>
<proteinExistence type="predicted"/>
<dbReference type="Gene3D" id="3.30.300.30">
    <property type="match status" value="1"/>
</dbReference>
<keyword evidence="5" id="KW-1185">Reference proteome</keyword>
<comment type="caution">
    <text evidence="4">The sequence shown here is derived from an EMBL/GenBank/DDBJ whole genome shotgun (WGS) entry which is preliminary data.</text>
</comment>
<dbReference type="InterPro" id="IPR000873">
    <property type="entry name" value="AMP-dep_synth/lig_dom"/>
</dbReference>
<dbReference type="PROSITE" id="PS00455">
    <property type="entry name" value="AMP_BINDING"/>
    <property type="match status" value="1"/>
</dbReference>
<dbReference type="PANTHER" id="PTHR43767:SF1">
    <property type="entry name" value="NONRIBOSOMAL PEPTIDE SYNTHASE PES1 (EUROFUNG)-RELATED"/>
    <property type="match status" value="1"/>
</dbReference>
<feature type="domain" description="AMP-dependent synthetase/ligase" evidence="2">
    <location>
        <begin position="28"/>
        <end position="382"/>
    </location>
</feature>
<gene>
    <name evidence="4" type="ORF">Rhow_001195</name>
</gene>
<dbReference type="GO" id="GO:0016878">
    <property type="term" value="F:acid-thiol ligase activity"/>
    <property type="evidence" value="ECO:0007669"/>
    <property type="project" value="UniProtKB-ARBA"/>
</dbReference>
<accession>A0A402C3H6</accession>
<dbReference type="Gene3D" id="3.40.50.12780">
    <property type="entry name" value="N-terminal domain of ligase-like"/>
    <property type="match status" value="1"/>
</dbReference>
<dbReference type="SUPFAM" id="SSF56801">
    <property type="entry name" value="Acetyl-CoA synthetase-like"/>
    <property type="match status" value="1"/>
</dbReference>
<feature type="domain" description="AMP-binding enzyme C-terminal" evidence="3">
    <location>
        <begin position="432"/>
        <end position="505"/>
    </location>
</feature>
<dbReference type="OrthoDB" id="9803968at2"/>
<dbReference type="InterPro" id="IPR050237">
    <property type="entry name" value="ATP-dep_AMP-bd_enzyme"/>
</dbReference>